<sequence length="275" mass="30562">MYSPPTDPEDKSRMHAAFDRCAAALGVKEVTGQDSWGWHGRTLSRRAWHPVNGWCWLRLLTAPADKAHGKLWEGNSEAQRLFGGRVNKPTLFDQTEEADEGNAYRAELSEFITEPVCSVGPVLQGDPDMPSSWWASLRADLATVANTATDRVAVRQEWVNRTVPQFLGIDPPEVTHWETAHGDLHPANLTNGTPYILDWEGFGRAPVGYDAAMLLSYSLLSHGFVQYVRRTFPVLETDTGRIAQIIVITELLQAASRGDYPELVPSLRAQVAELI</sequence>
<dbReference type="EMBL" id="RBDX01000007">
    <property type="protein sequence ID" value="RKN09619.1"/>
    <property type="molecule type" value="Genomic_DNA"/>
</dbReference>
<evidence type="ECO:0000259" key="1">
    <source>
        <dbReference type="Pfam" id="PF01636"/>
    </source>
</evidence>
<organism evidence="2 3">
    <name type="scientific">Streptomyces radicis</name>
    <dbReference type="NCBI Taxonomy" id="1750517"/>
    <lineage>
        <taxon>Bacteria</taxon>
        <taxon>Bacillati</taxon>
        <taxon>Actinomycetota</taxon>
        <taxon>Actinomycetes</taxon>
        <taxon>Kitasatosporales</taxon>
        <taxon>Streptomycetaceae</taxon>
        <taxon>Streptomyces</taxon>
    </lineage>
</organism>
<evidence type="ECO:0000313" key="3">
    <source>
        <dbReference type="Proteomes" id="UP000275024"/>
    </source>
</evidence>
<comment type="caution">
    <text evidence="2">The sequence shown here is derived from an EMBL/GenBank/DDBJ whole genome shotgun (WGS) entry which is preliminary data.</text>
</comment>
<dbReference type="Pfam" id="PF01636">
    <property type="entry name" value="APH"/>
    <property type="match status" value="1"/>
</dbReference>
<evidence type="ECO:0000313" key="2">
    <source>
        <dbReference type="EMBL" id="RKN09619.1"/>
    </source>
</evidence>
<protein>
    <recommendedName>
        <fullName evidence="1">Aminoglycoside phosphotransferase domain-containing protein</fullName>
    </recommendedName>
</protein>
<dbReference type="SUPFAM" id="SSF56112">
    <property type="entry name" value="Protein kinase-like (PK-like)"/>
    <property type="match status" value="1"/>
</dbReference>
<dbReference type="AlphaFoldDB" id="A0A3A9WA83"/>
<gene>
    <name evidence="2" type="ORF">D7319_11180</name>
</gene>
<name>A0A3A9WA83_9ACTN</name>
<feature type="domain" description="Aminoglycoside phosphotransferase" evidence="1">
    <location>
        <begin position="133"/>
        <end position="217"/>
    </location>
</feature>
<dbReference type="InterPro" id="IPR002575">
    <property type="entry name" value="Aminoglycoside_PTrfase"/>
</dbReference>
<reference evidence="2 3" key="1">
    <citation type="submission" date="2018-09" db="EMBL/GenBank/DDBJ databases">
        <title>Streptomyces sp. nov. DS1-2, an endophytic actinomycete isolated from roots of Dendrobium scabrilingue.</title>
        <authorList>
            <person name="Kuncharoen N."/>
            <person name="Kudo T."/>
            <person name="Ohkuma M."/>
            <person name="Yuki M."/>
            <person name="Tanasupawat S."/>
        </authorList>
    </citation>
    <scope>NUCLEOTIDE SEQUENCE [LARGE SCALE GENOMIC DNA]</scope>
    <source>
        <strain evidence="2 3">AZ1-7</strain>
    </source>
</reference>
<dbReference type="Proteomes" id="UP000275024">
    <property type="component" value="Unassembled WGS sequence"/>
</dbReference>
<dbReference type="InterPro" id="IPR011009">
    <property type="entry name" value="Kinase-like_dom_sf"/>
</dbReference>
<accession>A0A3A9WA83</accession>
<proteinExistence type="predicted"/>